<feature type="transmembrane region" description="Helical" evidence="1">
    <location>
        <begin position="172"/>
        <end position="193"/>
    </location>
</feature>
<feature type="domain" description="DUF6533" evidence="2">
    <location>
        <begin position="14"/>
        <end position="59"/>
    </location>
</feature>
<dbReference type="OrthoDB" id="2958007at2759"/>
<dbReference type="AlphaFoldDB" id="A0A0D0D469"/>
<evidence type="ECO:0000313" key="3">
    <source>
        <dbReference type="EMBL" id="KIK64128.1"/>
    </source>
</evidence>
<feature type="transmembrane region" description="Helical" evidence="1">
    <location>
        <begin position="213"/>
        <end position="233"/>
    </location>
</feature>
<feature type="transmembrane region" description="Helical" evidence="1">
    <location>
        <begin position="12"/>
        <end position="33"/>
    </location>
</feature>
<dbReference type="HOGENOM" id="CLU_035509_11_3_1"/>
<keyword evidence="4" id="KW-1185">Reference proteome</keyword>
<dbReference type="Proteomes" id="UP000053593">
    <property type="component" value="Unassembled WGS sequence"/>
</dbReference>
<evidence type="ECO:0000259" key="2">
    <source>
        <dbReference type="Pfam" id="PF20151"/>
    </source>
</evidence>
<sequence length="294" mass="33441">MLTKTATYQDLISYFLVSTSALLIYDYCLTFALEYKLVWSRPLKWFNVLYLAQRYLPLIDTVILLNIGTFSSNHSQTYCYSMLDSSLWIHIAGMGLSEVILSLRIWGLSRDRFRYLGYIIPGCFVMLLGGILAIGIVFWSKHNYFSVYSHPILLDTLARDCIHAEKAISSTIAFSLFGLYQFGGFLLLVLSAIPQDKGRKHSPFYNSVYRDGIFQYILMLITIGINIALVEFISADLDFVLMPLIRVLHSITTSRIVLYIRKAMDKSEVYSFDNSLTTGISTIPQDSLVFPSGE</sequence>
<protein>
    <recommendedName>
        <fullName evidence="2">DUF6533 domain-containing protein</fullName>
    </recommendedName>
</protein>
<keyword evidence="1" id="KW-1133">Transmembrane helix</keyword>
<accession>A0A0D0D469</accession>
<proteinExistence type="predicted"/>
<gene>
    <name evidence="3" type="ORF">GYMLUDRAFT_40376</name>
</gene>
<feature type="transmembrane region" description="Helical" evidence="1">
    <location>
        <begin position="87"/>
        <end position="106"/>
    </location>
</feature>
<dbReference type="EMBL" id="KN834762">
    <property type="protein sequence ID" value="KIK64128.1"/>
    <property type="molecule type" value="Genomic_DNA"/>
</dbReference>
<dbReference type="InterPro" id="IPR045340">
    <property type="entry name" value="DUF6533"/>
</dbReference>
<name>A0A0D0D469_9AGAR</name>
<organism evidence="3 4">
    <name type="scientific">Collybiopsis luxurians FD-317 M1</name>
    <dbReference type="NCBI Taxonomy" id="944289"/>
    <lineage>
        <taxon>Eukaryota</taxon>
        <taxon>Fungi</taxon>
        <taxon>Dikarya</taxon>
        <taxon>Basidiomycota</taxon>
        <taxon>Agaricomycotina</taxon>
        <taxon>Agaricomycetes</taxon>
        <taxon>Agaricomycetidae</taxon>
        <taxon>Agaricales</taxon>
        <taxon>Marasmiineae</taxon>
        <taxon>Omphalotaceae</taxon>
        <taxon>Collybiopsis</taxon>
        <taxon>Collybiopsis luxurians</taxon>
    </lineage>
</organism>
<feature type="transmembrane region" description="Helical" evidence="1">
    <location>
        <begin position="118"/>
        <end position="139"/>
    </location>
</feature>
<evidence type="ECO:0000256" key="1">
    <source>
        <dbReference type="SAM" id="Phobius"/>
    </source>
</evidence>
<dbReference type="Pfam" id="PF20151">
    <property type="entry name" value="DUF6533"/>
    <property type="match status" value="1"/>
</dbReference>
<keyword evidence="1" id="KW-0472">Membrane</keyword>
<keyword evidence="1" id="KW-0812">Transmembrane</keyword>
<reference evidence="3 4" key="1">
    <citation type="submission" date="2014-04" db="EMBL/GenBank/DDBJ databases">
        <title>Evolutionary Origins and Diversification of the Mycorrhizal Mutualists.</title>
        <authorList>
            <consortium name="DOE Joint Genome Institute"/>
            <consortium name="Mycorrhizal Genomics Consortium"/>
            <person name="Kohler A."/>
            <person name="Kuo A."/>
            <person name="Nagy L.G."/>
            <person name="Floudas D."/>
            <person name="Copeland A."/>
            <person name="Barry K.W."/>
            <person name="Cichocki N."/>
            <person name="Veneault-Fourrey C."/>
            <person name="LaButti K."/>
            <person name="Lindquist E.A."/>
            <person name="Lipzen A."/>
            <person name="Lundell T."/>
            <person name="Morin E."/>
            <person name="Murat C."/>
            <person name="Riley R."/>
            <person name="Ohm R."/>
            <person name="Sun H."/>
            <person name="Tunlid A."/>
            <person name="Henrissat B."/>
            <person name="Grigoriev I.V."/>
            <person name="Hibbett D.S."/>
            <person name="Martin F."/>
        </authorList>
    </citation>
    <scope>NUCLEOTIDE SEQUENCE [LARGE SCALE GENOMIC DNA]</scope>
    <source>
        <strain evidence="3 4">FD-317 M1</strain>
    </source>
</reference>
<evidence type="ECO:0000313" key="4">
    <source>
        <dbReference type="Proteomes" id="UP000053593"/>
    </source>
</evidence>